<dbReference type="Pfam" id="PF03372">
    <property type="entry name" value="Exo_endo_phos"/>
    <property type="match status" value="1"/>
</dbReference>
<dbReference type="STRING" id="1792290.MSP8886_01528"/>
<reference evidence="2 3" key="1">
    <citation type="submission" date="2016-06" db="EMBL/GenBank/DDBJ databases">
        <authorList>
            <person name="Kjaerup R.B."/>
            <person name="Dalgaard T.S."/>
            <person name="Juul-Madsen H.R."/>
        </authorList>
    </citation>
    <scope>NUCLEOTIDE SEQUENCE [LARGE SCALE GENOMIC DNA]</scope>
    <source>
        <strain evidence="2 3">CECT 8886</strain>
    </source>
</reference>
<dbReference type="SUPFAM" id="SSF56219">
    <property type="entry name" value="DNase I-like"/>
    <property type="match status" value="1"/>
</dbReference>
<dbReference type="Proteomes" id="UP000092544">
    <property type="component" value="Unassembled WGS sequence"/>
</dbReference>
<protein>
    <recommendedName>
        <fullName evidence="1">Endonuclease/exonuclease/phosphatase domain-containing protein</fullName>
    </recommendedName>
</protein>
<dbReference type="EMBL" id="FLOB01000002">
    <property type="protein sequence ID" value="SBS29373.1"/>
    <property type="molecule type" value="Genomic_DNA"/>
</dbReference>
<proteinExistence type="predicted"/>
<evidence type="ECO:0000259" key="1">
    <source>
        <dbReference type="Pfam" id="PF03372"/>
    </source>
</evidence>
<dbReference type="GO" id="GO:0003824">
    <property type="term" value="F:catalytic activity"/>
    <property type="evidence" value="ECO:0007669"/>
    <property type="project" value="InterPro"/>
</dbReference>
<dbReference type="OrthoDB" id="9793162at2"/>
<keyword evidence="3" id="KW-1185">Reference proteome</keyword>
<sequence>MMKSRYRKIESLKVMGSASKAVMGPNIDVLLWNVFKCRREGWQEDFQTLIHDKDLVLLQEAVFNSPFDVIFSQSTQHQWIMARSFKNLQTSIETGIKTGSSVTANKHFCSASPYSEPITKTKKMLLATEYPITSAESSFLESSLLVVNTHIINFVSLRKFKTHLDQVFQVLKHHNGPIILAGDFNTWNGKRLAYFNSLAMSLFLEEVKLIRQPRLSHFFKHLDHVYCRGLDVVDVHVHTDIHSSDHFPISLSLKIVASR</sequence>
<dbReference type="NCBIfam" id="NF003842">
    <property type="entry name" value="PRK05421.1-4"/>
    <property type="match status" value="1"/>
</dbReference>
<dbReference type="InterPro" id="IPR036691">
    <property type="entry name" value="Endo/exonu/phosph_ase_sf"/>
</dbReference>
<feature type="domain" description="Endonuclease/exonuclease/phosphatase" evidence="1">
    <location>
        <begin position="31"/>
        <end position="246"/>
    </location>
</feature>
<dbReference type="InterPro" id="IPR005135">
    <property type="entry name" value="Endo/exonuclease/phosphatase"/>
</dbReference>
<gene>
    <name evidence="2" type="ORF">MSP8886_01528</name>
</gene>
<dbReference type="NCBIfam" id="NF003840">
    <property type="entry name" value="PRK05421.1-2"/>
    <property type="match status" value="1"/>
</dbReference>
<name>A0A1A8TB83_9GAMM</name>
<dbReference type="AlphaFoldDB" id="A0A1A8TB83"/>
<evidence type="ECO:0000313" key="2">
    <source>
        <dbReference type="EMBL" id="SBS29373.1"/>
    </source>
</evidence>
<dbReference type="RefSeq" id="WP_067014316.1">
    <property type="nucleotide sequence ID" value="NZ_FLOB01000002.1"/>
</dbReference>
<evidence type="ECO:0000313" key="3">
    <source>
        <dbReference type="Proteomes" id="UP000092544"/>
    </source>
</evidence>
<organism evidence="2 3">
    <name type="scientific">Marinomonas spartinae</name>
    <dbReference type="NCBI Taxonomy" id="1792290"/>
    <lineage>
        <taxon>Bacteria</taxon>
        <taxon>Pseudomonadati</taxon>
        <taxon>Pseudomonadota</taxon>
        <taxon>Gammaproteobacteria</taxon>
        <taxon>Oceanospirillales</taxon>
        <taxon>Oceanospirillaceae</taxon>
        <taxon>Marinomonas</taxon>
    </lineage>
</organism>
<dbReference type="Gene3D" id="3.60.10.10">
    <property type="entry name" value="Endonuclease/exonuclease/phosphatase"/>
    <property type="match status" value="1"/>
</dbReference>
<accession>A0A1A8TB83</accession>